<name>A0A177TAW6_9BASI</name>
<reference evidence="1" key="1">
    <citation type="submission" date="2016-04" db="EMBL/GenBank/DDBJ databases">
        <authorList>
            <person name="Nguyen H.D."/>
            <person name="Samba Siva P."/>
            <person name="Cullis J."/>
            <person name="Levesque C.A."/>
            <person name="Hambleton S."/>
        </authorList>
    </citation>
    <scope>NUCLEOTIDE SEQUENCE</scope>
    <source>
        <strain evidence="1">DAOMC 236416</strain>
    </source>
</reference>
<accession>A0A177TAW6</accession>
<sequence length="503" mass="56054">MDLYARFDLVPPPPPTIFSQDHTFARARMPNFTSIKEVADFLDHTMLDLASKRSDRFQIFAIVFGSAILTTLSLLVIHKVYYEDWWIFRLVSRGHNSIVLPNVHATWIVFISLYGWIRIGFSIVKHIGHVRHEPVPHKILWTATMWTPACFAAWYQAWAITAARGSSVPPLEEATPGRSKGRSIPAWLINFVYLSLPAVPAFVALVAGVIGNSHYERARKEWFSWHTHHGDAQDLSREVLLDAQDIYHANLRGVFHLSVAMAVWTFTCLIFGSMYCWAAFRLILDLQKHIQEKRTARSTAETSMGTETLAASTLAKPSPECHASDVETLCEGIQQSVAIGWQAVSGRDSGATINSGDHGRLHGGHGSQTLAEKPMQVRPLSLSESPITKPSKVALRLETLKAYQVLLTFFIQSSAVTLGCLTFVVLGLLSVIRYYPAAERNEFQTPVAVNHFAAAIASLVAGTASAFAMMNAQFETKFTALLRAWHVDKDTCQDRASNFLEME</sequence>
<protein>
    <submittedName>
        <fullName evidence="1">Uncharacterized protein</fullName>
    </submittedName>
</protein>
<comment type="caution">
    <text evidence="1">The sequence shown here is derived from an EMBL/GenBank/DDBJ whole genome shotgun (WGS) entry which is preliminary data.</text>
</comment>
<evidence type="ECO:0000313" key="1">
    <source>
        <dbReference type="EMBL" id="KAE8254227.1"/>
    </source>
</evidence>
<organism evidence="1 2">
    <name type="scientific">Tilletia indica</name>
    <dbReference type="NCBI Taxonomy" id="43049"/>
    <lineage>
        <taxon>Eukaryota</taxon>
        <taxon>Fungi</taxon>
        <taxon>Dikarya</taxon>
        <taxon>Basidiomycota</taxon>
        <taxon>Ustilaginomycotina</taxon>
        <taxon>Exobasidiomycetes</taxon>
        <taxon>Tilletiales</taxon>
        <taxon>Tilletiaceae</taxon>
        <taxon>Tilletia</taxon>
    </lineage>
</organism>
<reference evidence="1" key="2">
    <citation type="journal article" date="2019" name="IMA Fungus">
        <title>Genome sequencing and comparison of five Tilletia species to identify candidate genes for the detection of regulated species infecting wheat.</title>
        <authorList>
            <person name="Nguyen H.D.T."/>
            <person name="Sultana T."/>
            <person name="Kesanakurti P."/>
            <person name="Hambleton S."/>
        </authorList>
    </citation>
    <scope>NUCLEOTIDE SEQUENCE</scope>
    <source>
        <strain evidence="1">DAOMC 236416</strain>
    </source>
</reference>
<dbReference type="Proteomes" id="UP000077521">
    <property type="component" value="Unassembled WGS sequence"/>
</dbReference>
<evidence type="ECO:0000313" key="2">
    <source>
        <dbReference type="Proteomes" id="UP000077521"/>
    </source>
</evidence>
<dbReference type="AlphaFoldDB" id="A0A177TAW6"/>
<gene>
    <name evidence="1" type="ORF">A4X13_0g3504</name>
</gene>
<dbReference type="EMBL" id="LWDF02000198">
    <property type="protein sequence ID" value="KAE8254227.1"/>
    <property type="molecule type" value="Genomic_DNA"/>
</dbReference>
<keyword evidence="2" id="KW-1185">Reference proteome</keyword>
<proteinExistence type="predicted"/>